<dbReference type="EMBL" id="CM044703">
    <property type="protein sequence ID" value="KAI5671414.1"/>
    <property type="molecule type" value="Genomic_DNA"/>
</dbReference>
<keyword evidence="2" id="KW-1185">Reference proteome</keyword>
<evidence type="ECO:0000313" key="1">
    <source>
        <dbReference type="EMBL" id="KAI5671414.1"/>
    </source>
</evidence>
<accession>A0ACC0BFJ2</accession>
<gene>
    <name evidence="1" type="ORF">M9H77_11778</name>
</gene>
<protein>
    <submittedName>
        <fullName evidence="1">Uncharacterized protein</fullName>
    </submittedName>
</protein>
<sequence>MFIFSLKTIAPEPHPGESTKPSFLIFTNITGLHVVNWRMGIFAENIHDLTLTCCYSSGHDLVFGSVRGLHCTWLVPRTRVSSDGVDDLDLGEWIHLKRGIDRGGCGPIGVCGPRIMLCGGVRLPREDQEGLDTEVGPRSDLVGAPGVCSLMF</sequence>
<evidence type="ECO:0000313" key="2">
    <source>
        <dbReference type="Proteomes" id="UP001060085"/>
    </source>
</evidence>
<proteinExistence type="predicted"/>
<reference evidence="2" key="1">
    <citation type="journal article" date="2023" name="Nat. Plants">
        <title>Single-cell RNA sequencing provides a high-resolution roadmap for understanding the multicellular compartmentation of specialized metabolism.</title>
        <authorList>
            <person name="Sun S."/>
            <person name="Shen X."/>
            <person name="Li Y."/>
            <person name="Li Y."/>
            <person name="Wang S."/>
            <person name="Li R."/>
            <person name="Zhang H."/>
            <person name="Shen G."/>
            <person name="Guo B."/>
            <person name="Wei J."/>
            <person name="Xu J."/>
            <person name="St-Pierre B."/>
            <person name="Chen S."/>
            <person name="Sun C."/>
        </authorList>
    </citation>
    <scope>NUCLEOTIDE SEQUENCE [LARGE SCALE GENOMIC DNA]</scope>
</reference>
<organism evidence="1 2">
    <name type="scientific">Catharanthus roseus</name>
    <name type="common">Madagascar periwinkle</name>
    <name type="synonym">Vinca rosea</name>
    <dbReference type="NCBI Taxonomy" id="4058"/>
    <lineage>
        <taxon>Eukaryota</taxon>
        <taxon>Viridiplantae</taxon>
        <taxon>Streptophyta</taxon>
        <taxon>Embryophyta</taxon>
        <taxon>Tracheophyta</taxon>
        <taxon>Spermatophyta</taxon>
        <taxon>Magnoliopsida</taxon>
        <taxon>eudicotyledons</taxon>
        <taxon>Gunneridae</taxon>
        <taxon>Pentapetalae</taxon>
        <taxon>asterids</taxon>
        <taxon>lamiids</taxon>
        <taxon>Gentianales</taxon>
        <taxon>Apocynaceae</taxon>
        <taxon>Rauvolfioideae</taxon>
        <taxon>Vinceae</taxon>
        <taxon>Catharanthinae</taxon>
        <taxon>Catharanthus</taxon>
    </lineage>
</organism>
<name>A0ACC0BFJ2_CATRO</name>
<dbReference type="Proteomes" id="UP001060085">
    <property type="component" value="Linkage Group LG03"/>
</dbReference>
<comment type="caution">
    <text evidence="1">The sequence shown here is derived from an EMBL/GenBank/DDBJ whole genome shotgun (WGS) entry which is preliminary data.</text>
</comment>